<evidence type="ECO:0000313" key="2">
    <source>
        <dbReference type="Proteomes" id="UP000019202"/>
    </source>
</evidence>
<dbReference type="Proteomes" id="UP000019202">
    <property type="component" value="Unassembled WGS sequence"/>
</dbReference>
<protein>
    <submittedName>
        <fullName evidence="1">Uncharacterized protein</fullName>
    </submittedName>
</protein>
<comment type="caution">
    <text evidence="1">The sequence shown here is derived from an EMBL/GenBank/DDBJ whole genome shotgun (WGS) entry which is preliminary data.</text>
</comment>
<organism evidence="1 2">
    <name type="scientific">Xenorhabdus szentirmaii DSM 16338</name>
    <dbReference type="NCBI Taxonomy" id="1427518"/>
    <lineage>
        <taxon>Bacteria</taxon>
        <taxon>Pseudomonadati</taxon>
        <taxon>Pseudomonadota</taxon>
        <taxon>Gammaproteobacteria</taxon>
        <taxon>Enterobacterales</taxon>
        <taxon>Morganellaceae</taxon>
        <taxon>Xenorhabdus</taxon>
    </lineage>
</organism>
<reference evidence="1" key="1">
    <citation type="submission" date="2013-11" db="EMBL/GenBank/DDBJ databases">
        <title>Draft genome sequence and annotation of the entomopathogenic bacteria, Xenorhabdus cabanillasi strain JM26 and Xenorhabdus szentirmai strain DSM 16338.</title>
        <authorList>
            <person name="Gualtieri M."/>
            <person name="Ogier J.C."/>
            <person name="Pages S."/>
            <person name="Givaudan A."/>
            <person name="Gaudriault S."/>
        </authorList>
    </citation>
    <scope>NUCLEOTIDE SEQUENCE [LARGE SCALE GENOMIC DNA]</scope>
    <source>
        <strain evidence="1">DSM 16338</strain>
    </source>
</reference>
<sequence length="76" mass="8688">MCCVTAVLRPKESSVKAGLFWRQFNPTGNRIAPTGRKGNMLEEREKDCLRERETAGFGKRGKGRITHEAENLKIRR</sequence>
<proteinExistence type="predicted"/>
<dbReference type="AlphaFoldDB" id="W1IT59"/>
<keyword evidence="2" id="KW-1185">Reference proteome</keyword>
<dbReference type="STRING" id="1427518.XSR1_100052"/>
<gene>
    <name evidence="1" type="ORF">XSR1_100052</name>
</gene>
<dbReference type="EMBL" id="CBXF010000002">
    <property type="protein sequence ID" value="CDL81003.1"/>
    <property type="molecule type" value="Genomic_DNA"/>
</dbReference>
<evidence type="ECO:0000313" key="1">
    <source>
        <dbReference type="EMBL" id="CDL81003.1"/>
    </source>
</evidence>
<name>W1IT59_9GAMM</name>
<accession>W1IT59</accession>